<dbReference type="InterPro" id="IPR051677">
    <property type="entry name" value="AfsR-DnrI-RedD_regulator"/>
</dbReference>
<protein>
    <recommendedName>
        <fullName evidence="10">DNA-binding SARP family transcriptional activator</fullName>
    </recommendedName>
</protein>
<dbReference type="PANTHER" id="PTHR35807">
    <property type="entry name" value="TRANSCRIPTIONAL REGULATOR REDD-RELATED"/>
    <property type="match status" value="1"/>
</dbReference>
<dbReference type="InterPro" id="IPR011990">
    <property type="entry name" value="TPR-like_helical_dom_sf"/>
</dbReference>
<feature type="DNA-binding region" description="OmpR/PhoB-type" evidence="5">
    <location>
        <begin position="84"/>
        <end position="192"/>
    </location>
</feature>
<dbReference type="GO" id="GO:0006355">
    <property type="term" value="P:regulation of DNA-templated transcription"/>
    <property type="evidence" value="ECO:0007669"/>
    <property type="project" value="InterPro"/>
</dbReference>
<dbReference type="PANTHER" id="PTHR35807:SF1">
    <property type="entry name" value="TRANSCRIPTIONAL REGULATOR REDD"/>
    <property type="match status" value="1"/>
</dbReference>
<dbReference type="CDD" id="cd00093">
    <property type="entry name" value="HTH_XRE"/>
    <property type="match status" value="1"/>
</dbReference>
<keyword evidence="2" id="KW-0805">Transcription regulation</keyword>
<dbReference type="SMART" id="SM01043">
    <property type="entry name" value="BTAD"/>
    <property type="match status" value="1"/>
</dbReference>
<dbReference type="SUPFAM" id="SSF47413">
    <property type="entry name" value="lambda repressor-like DNA-binding domains"/>
    <property type="match status" value="1"/>
</dbReference>
<feature type="domain" description="OmpR/PhoB-type" evidence="7">
    <location>
        <begin position="84"/>
        <end position="192"/>
    </location>
</feature>
<evidence type="ECO:0000313" key="8">
    <source>
        <dbReference type="EMBL" id="BCJ32396.1"/>
    </source>
</evidence>
<keyword evidence="4" id="KW-0804">Transcription</keyword>
<keyword evidence="3 5" id="KW-0238">DNA-binding</keyword>
<gene>
    <name evidence="8" type="ORF">Asera_65040</name>
</gene>
<comment type="similarity">
    <text evidence="1">Belongs to the AfsR/DnrI/RedD regulatory family.</text>
</comment>
<dbReference type="InterPro" id="IPR001867">
    <property type="entry name" value="OmpR/PhoB-type_DNA-bd"/>
</dbReference>
<accession>A0A810LDU6</accession>
<evidence type="ECO:0000256" key="4">
    <source>
        <dbReference type="ARBA" id="ARBA00023163"/>
    </source>
</evidence>
<dbReference type="GO" id="GO:0000160">
    <property type="term" value="P:phosphorelay signal transduction system"/>
    <property type="evidence" value="ECO:0007669"/>
    <property type="project" value="InterPro"/>
</dbReference>
<dbReference type="Gene3D" id="1.25.40.10">
    <property type="entry name" value="Tetratricopeptide repeat domain"/>
    <property type="match status" value="1"/>
</dbReference>
<keyword evidence="9" id="KW-1185">Reference proteome</keyword>
<dbReference type="SUPFAM" id="SSF46894">
    <property type="entry name" value="C-terminal effector domain of the bipartite response regulators"/>
    <property type="match status" value="1"/>
</dbReference>
<dbReference type="KEGG" id="aser:Asera_65040"/>
<dbReference type="EMBL" id="AP023354">
    <property type="protein sequence ID" value="BCJ32396.1"/>
    <property type="molecule type" value="Genomic_DNA"/>
</dbReference>
<dbReference type="Pfam" id="PF00486">
    <property type="entry name" value="Trans_reg_C"/>
    <property type="match status" value="1"/>
</dbReference>
<evidence type="ECO:0000256" key="1">
    <source>
        <dbReference type="ARBA" id="ARBA00005820"/>
    </source>
</evidence>
<reference evidence="8" key="1">
    <citation type="submission" date="2020-08" db="EMBL/GenBank/DDBJ databases">
        <title>Whole genome shotgun sequence of Actinocatenispora sera NBRC 101916.</title>
        <authorList>
            <person name="Komaki H."/>
            <person name="Tamura T."/>
        </authorList>
    </citation>
    <scope>NUCLEOTIDE SEQUENCE</scope>
    <source>
        <strain evidence="8">NBRC 101916</strain>
    </source>
</reference>
<evidence type="ECO:0000256" key="3">
    <source>
        <dbReference type="ARBA" id="ARBA00023125"/>
    </source>
</evidence>
<evidence type="ECO:0000256" key="2">
    <source>
        <dbReference type="ARBA" id="ARBA00023015"/>
    </source>
</evidence>
<dbReference type="Gene3D" id="1.10.260.40">
    <property type="entry name" value="lambda repressor-like DNA-binding domains"/>
    <property type="match status" value="1"/>
</dbReference>
<evidence type="ECO:0000259" key="6">
    <source>
        <dbReference type="PROSITE" id="PS50943"/>
    </source>
</evidence>
<evidence type="ECO:0000259" key="7">
    <source>
        <dbReference type="PROSITE" id="PS51755"/>
    </source>
</evidence>
<dbReference type="InterPro" id="IPR036388">
    <property type="entry name" value="WH-like_DNA-bd_sf"/>
</dbReference>
<dbReference type="SMART" id="SM00530">
    <property type="entry name" value="HTH_XRE"/>
    <property type="match status" value="1"/>
</dbReference>
<dbReference type="Pfam" id="PF13560">
    <property type="entry name" value="HTH_31"/>
    <property type="match status" value="1"/>
</dbReference>
<dbReference type="GO" id="GO:0003677">
    <property type="term" value="F:DNA binding"/>
    <property type="evidence" value="ECO:0007669"/>
    <property type="project" value="UniProtKB-UniRule"/>
</dbReference>
<dbReference type="SUPFAM" id="SSF48452">
    <property type="entry name" value="TPR-like"/>
    <property type="match status" value="1"/>
</dbReference>
<sequence length="351" mass="38178">MLARYRAGYAYEAQREPRMDGTHLDLRFADVLRSYRTTARLSQRELADRAGLSVGAVRDLEQGRRRTPRRSTVRRLGAALGLPAPSAAGPDPARRFVLRVLGPLELRVGGRAVRLGPPRQRAVLGLLALCPNALVHREEIIDRLWARAAPATAVHLVQAYVSRLRALLLPDAPPERRRAVLESTGASYRLRVRPDGLDLLRFGRLTEQARTAVAAGNHLLAGERYEAALRLWRGTPLADVDLLRGSAPVATLAEQRVATAIRYAEAAARTGRHHPVPQLRLLADADPLHEALHARLMLALAAGGQQAAALRVYAEISARLADQLGLTPGPELTDARLQVLRGGADPRPGPG</sequence>
<dbReference type="Pfam" id="PF03704">
    <property type="entry name" value="BTAD"/>
    <property type="match status" value="1"/>
</dbReference>
<dbReference type="PROSITE" id="PS51755">
    <property type="entry name" value="OMPR_PHOB"/>
    <property type="match status" value="1"/>
</dbReference>
<dbReference type="InterPro" id="IPR016032">
    <property type="entry name" value="Sig_transdc_resp-reg_C-effctor"/>
</dbReference>
<dbReference type="PROSITE" id="PS50943">
    <property type="entry name" value="HTH_CROC1"/>
    <property type="match status" value="1"/>
</dbReference>
<evidence type="ECO:0008006" key="10">
    <source>
        <dbReference type="Google" id="ProtNLM"/>
    </source>
</evidence>
<dbReference type="AlphaFoldDB" id="A0A810LDU6"/>
<name>A0A810LDU6_9ACTN</name>
<proteinExistence type="inferred from homology"/>
<dbReference type="SMART" id="SM00862">
    <property type="entry name" value="Trans_reg_C"/>
    <property type="match status" value="1"/>
</dbReference>
<evidence type="ECO:0000256" key="5">
    <source>
        <dbReference type="PROSITE-ProRule" id="PRU01091"/>
    </source>
</evidence>
<dbReference type="Proteomes" id="UP000680750">
    <property type="component" value="Chromosome"/>
</dbReference>
<evidence type="ECO:0000313" key="9">
    <source>
        <dbReference type="Proteomes" id="UP000680750"/>
    </source>
</evidence>
<dbReference type="InterPro" id="IPR001387">
    <property type="entry name" value="Cro/C1-type_HTH"/>
</dbReference>
<dbReference type="InterPro" id="IPR005158">
    <property type="entry name" value="BTAD"/>
</dbReference>
<dbReference type="InterPro" id="IPR010982">
    <property type="entry name" value="Lambda_DNA-bd_dom_sf"/>
</dbReference>
<organism evidence="8 9">
    <name type="scientific">Actinocatenispora sera</name>
    <dbReference type="NCBI Taxonomy" id="390989"/>
    <lineage>
        <taxon>Bacteria</taxon>
        <taxon>Bacillati</taxon>
        <taxon>Actinomycetota</taxon>
        <taxon>Actinomycetes</taxon>
        <taxon>Micromonosporales</taxon>
        <taxon>Micromonosporaceae</taxon>
        <taxon>Actinocatenispora</taxon>
    </lineage>
</organism>
<feature type="domain" description="HTH cro/C1-type" evidence="6">
    <location>
        <begin position="32"/>
        <end position="87"/>
    </location>
</feature>
<dbReference type="Gene3D" id="1.10.10.10">
    <property type="entry name" value="Winged helix-like DNA-binding domain superfamily/Winged helix DNA-binding domain"/>
    <property type="match status" value="1"/>
</dbReference>